<evidence type="ECO:0000256" key="1">
    <source>
        <dbReference type="SAM" id="MobiDB-lite"/>
    </source>
</evidence>
<dbReference type="AlphaFoldDB" id="A0A401PRZ9"/>
<reference evidence="2 3" key="1">
    <citation type="journal article" date="2018" name="Nat. Ecol. Evol.">
        <title>Shark genomes provide insights into elasmobranch evolution and the origin of vertebrates.</title>
        <authorList>
            <person name="Hara Y"/>
            <person name="Yamaguchi K"/>
            <person name="Onimaru K"/>
            <person name="Kadota M"/>
            <person name="Koyanagi M"/>
            <person name="Keeley SD"/>
            <person name="Tatsumi K"/>
            <person name="Tanaka K"/>
            <person name="Motone F"/>
            <person name="Kageyama Y"/>
            <person name="Nozu R"/>
            <person name="Adachi N"/>
            <person name="Nishimura O"/>
            <person name="Nakagawa R"/>
            <person name="Tanegashima C"/>
            <person name="Kiyatake I"/>
            <person name="Matsumoto R"/>
            <person name="Murakumo K"/>
            <person name="Nishida K"/>
            <person name="Terakita A"/>
            <person name="Kuratani S"/>
            <person name="Sato K"/>
            <person name="Hyodo S Kuraku.S."/>
        </authorList>
    </citation>
    <scope>NUCLEOTIDE SEQUENCE [LARGE SCALE GENOMIC DNA]</scope>
</reference>
<dbReference type="Proteomes" id="UP000288216">
    <property type="component" value="Unassembled WGS sequence"/>
</dbReference>
<accession>A0A401PRZ9</accession>
<gene>
    <name evidence="2" type="ORF">scyTo_0020414</name>
</gene>
<dbReference type="OMA" id="DFFFMEG"/>
<comment type="caution">
    <text evidence="2">The sequence shown here is derived from an EMBL/GenBank/DDBJ whole genome shotgun (WGS) entry which is preliminary data.</text>
</comment>
<feature type="region of interest" description="Disordered" evidence="1">
    <location>
        <begin position="1"/>
        <end position="39"/>
    </location>
</feature>
<keyword evidence="3" id="KW-1185">Reference proteome</keyword>
<evidence type="ECO:0000313" key="2">
    <source>
        <dbReference type="EMBL" id="GCB75895.1"/>
    </source>
</evidence>
<organism evidence="2 3">
    <name type="scientific">Scyliorhinus torazame</name>
    <name type="common">Cloudy catshark</name>
    <name type="synonym">Catulus torazame</name>
    <dbReference type="NCBI Taxonomy" id="75743"/>
    <lineage>
        <taxon>Eukaryota</taxon>
        <taxon>Metazoa</taxon>
        <taxon>Chordata</taxon>
        <taxon>Craniata</taxon>
        <taxon>Vertebrata</taxon>
        <taxon>Chondrichthyes</taxon>
        <taxon>Elasmobranchii</taxon>
        <taxon>Galeomorphii</taxon>
        <taxon>Galeoidea</taxon>
        <taxon>Carcharhiniformes</taxon>
        <taxon>Scyliorhinidae</taxon>
        <taxon>Scyliorhinus</taxon>
    </lineage>
</organism>
<name>A0A401PRZ9_SCYTO</name>
<protein>
    <submittedName>
        <fullName evidence="2">Uncharacterized protein</fullName>
    </submittedName>
</protein>
<dbReference type="PANTHER" id="PTHR31909">
    <property type="entry name" value="CHROMOSOME 20 ORF85 FAMILY MEMBER"/>
    <property type="match status" value="1"/>
</dbReference>
<dbReference type="Pfam" id="PF14945">
    <property type="entry name" value="LLC1"/>
    <property type="match status" value="1"/>
</dbReference>
<evidence type="ECO:0000313" key="3">
    <source>
        <dbReference type="Proteomes" id="UP000288216"/>
    </source>
</evidence>
<proteinExistence type="predicted"/>
<dbReference type="InterPro" id="IPR020339">
    <property type="entry name" value="C20orf85-like"/>
</dbReference>
<dbReference type="OrthoDB" id="9972212at2759"/>
<dbReference type="PANTHER" id="PTHR31909:SF2">
    <property type="entry name" value="RIKEN CDNA 2410004P03 GENE"/>
    <property type="match status" value="1"/>
</dbReference>
<dbReference type="EMBL" id="BFAA01016453">
    <property type="protein sequence ID" value="GCB75895.1"/>
    <property type="molecule type" value="Genomic_DNA"/>
</dbReference>
<sequence>MGSKELLFSRTTSAGYRLAERPNADSLTGHSKPAADSQSQGKLTYLGTVQQDQVWRELIRAEWQGLKEWENNWSFLKDYDAKGRLKIQEPLPEYVSQFSDQVPNTTNQTFGSRIDSELGQALIRMDYRLQKENRKTKLDNDLIPC</sequence>